<feature type="domain" description="THIF-type NAD/FAD binding fold" evidence="1">
    <location>
        <begin position="120"/>
        <end position="188"/>
    </location>
</feature>
<accession>A0A7W3T859</accession>
<dbReference type="RefSeq" id="WP_182666968.1">
    <property type="nucleotide sequence ID" value="NZ_VKHS01000931.1"/>
</dbReference>
<name>A0A7W3T859_9ACTN</name>
<evidence type="ECO:0000313" key="2">
    <source>
        <dbReference type="EMBL" id="MBB0232436.1"/>
    </source>
</evidence>
<evidence type="ECO:0000313" key="3">
    <source>
        <dbReference type="Proteomes" id="UP000530234"/>
    </source>
</evidence>
<dbReference type="InterPro" id="IPR035985">
    <property type="entry name" value="Ubiquitin-activating_enz"/>
</dbReference>
<dbReference type="EMBL" id="VKHS01000931">
    <property type="protein sequence ID" value="MBB0232436.1"/>
    <property type="molecule type" value="Genomic_DNA"/>
</dbReference>
<dbReference type="Gene3D" id="3.40.50.720">
    <property type="entry name" value="NAD(P)-binding Rossmann-like Domain"/>
    <property type="match status" value="1"/>
</dbReference>
<dbReference type="GO" id="GO:0008641">
    <property type="term" value="F:ubiquitin-like modifier activating enzyme activity"/>
    <property type="evidence" value="ECO:0007669"/>
    <property type="project" value="InterPro"/>
</dbReference>
<comment type="caution">
    <text evidence="2">The sequence shown here is derived from an EMBL/GenBank/DDBJ whole genome shotgun (WGS) entry which is preliminary data.</text>
</comment>
<keyword evidence="2" id="KW-0808">Transferase</keyword>
<dbReference type="GO" id="GO:0016779">
    <property type="term" value="F:nucleotidyltransferase activity"/>
    <property type="evidence" value="ECO:0007669"/>
    <property type="project" value="UniProtKB-KW"/>
</dbReference>
<keyword evidence="3" id="KW-1185">Reference proteome</keyword>
<dbReference type="SUPFAM" id="SSF69572">
    <property type="entry name" value="Activating enzymes of the ubiquitin-like proteins"/>
    <property type="match status" value="1"/>
</dbReference>
<sequence length="190" mass="19998">MIKPALLRGWDDRETVRYGITPPQAVVLGPVDGPTESFLSLLDGTRGMTTLRRAAARLGLRPDAADRLTARLASLGLVEDAVAERRAAAEVDERLRPDLATLSLLCREPGGARRRLAARRSARVRVVGAGRVGAAVAAVLSGAGIGDVEVVDGGTVESRDVSAAGFAPEHVGRRRNAAAASLVRRLRPRG</sequence>
<reference evidence="3" key="1">
    <citation type="submission" date="2019-10" db="EMBL/GenBank/DDBJ databases">
        <title>Streptomyces sp. nov., a novel actinobacterium isolated from alkaline environment.</title>
        <authorList>
            <person name="Golinska P."/>
        </authorList>
    </citation>
    <scope>NUCLEOTIDE SEQUENCE [LARGE SCALE GENOMIC DNA]</scope>
    <source>
        <strain evidence="3">DSM 42108</strain>
    </source>
</reference>
<dbReference type="AlphaFoldDB" id="A0A7W3T859"/>
<organism evidence="2 3">
    <name type="scientific">Streptomyces calidiresistens</name>
    <dbReference type="NCBI Taxonomy" id="1485586"/>
    <lineage>
        <taxon>Bacteria</taxon>
        <taxon>Bacillati</taxon>
        <taxon>Actinomycetota</taxon>
        <taxon>Actinomycetes</taxon>
        <taxon>Kitasatosporales</taxon>
        <taxon>Streptomycetaceae</taxon>
        <taxon>Streptomyces</taxon>
    </lineage>
</organism>
<dbReference type="Proteomes" id="UP000530234">
    <property type="component" value="Unassembled WGS sequence"/>
</dbReference>
<gene>
    <name evidence="2" type="ORF">FOE67_23815</name>
</gene>
<feature type="non-terminal residue" evidence="2">
    <location>
        <position position="190"/>
    </location>
</feature>
<dbReference type="InterPro" id="IPR000594">
    <property type="entry name" value="ThiF_NAD_FAD-bd"/>
</dbReference>
<proteinExistence type="predicted"/>
<dbReference type="Pfam" id="PF00899">
    <property type="entry name" value="ThiF"/>
    <property type="match status" value="1"/>
</dbReference>
<evidence type="ECO:0000259" key="1">
    <source>
        <dbReference type="Pfam" id="PF00899"/>
    </source>
</evidence>
<protein>
    <submittedName>
        <fullName evidence="2">ThiF family adenylyltransferase</fullName>
    </submittedName>
</protein>
<keyword evidence="2" id="KW-0548">Nucleotidyltransferase</keyword>